<dbReference type="InterPro" id="IPR008969">
    <property type="entry name" value="CarboxyPept-like_regulatory"/>
</dbReference>
<evidence type="ECO:0000256" key="9">
    <source>
        <dbReference type="ARBA" id="ARBA00023237"/>
    </source>
</evidence>
<keyword evidence="9 10" id="KW-0998">Cell outer membrane</keyword>
<proteinExistence type="inferred from homology"/>
<keyword evidence="7 11" id="KW-0798">TonB box</keyword>
<dbReference type="SMART" id="SM00965">
    <property type="entry name" value="STN"/>
    <property type="match status" value="1"/>
</dbReference>
<evidence type="ECO:0000256" key="10">
    <source>
        <dbReference type="PROSITE-ProRule" id="PRU01360"/>
    </source>
</evidence>
<protein>
    <submittedName>
        <fullName evidence="13">SusC/RagA family TonB-linked outer membrane protein</fullName>
    </submittedName>
</protein>
<evidence type="ECO:0000256" key="6">
    <source>
        <dbReference type="ARBA" id="ARBA00023004"/>
    </source>
</evidence>
<dbReference type="PROSITE" id="PS52016">
    <property type="entry name" value="TONB_DEPENDENT_REC_3"/>
    <property type="match status" value="1"/>
</dbReference>
<dbReference type="InterPro" id="IPR023997">
    <property type="entry name" value="TonB-dep_OMP_SusC/RagA_CS"/>
</dbReference>
<dbReference type="NCBIfam" id="TIGR04057">
    <property type="entry name" value="SusC_RagA_signa"/>
    <property type="match status" value="1"/>
</dbReference>
<dbReference type="Proteomes" id="UP000428260">
    <property type="component" value="Chromosome"/>
</dbReference>
<keyword evidence="14" id="KW-1185">Reference proteome</keyword>
<evidence type="ECO:0000256" key="11">
    <source>
        <dbReference type="RuleBase" id="RU003357"/>
    </source>
</evidence>
<evidence type="ECO:0000259" key="12">
    <source>
        <dbReference type="SMART" id="SM00965"/>
    </source>
</evidence>
<dbReference type="Gene3D" id="2.40.170.20">
    <property type="entry name" value="TonB-dependent receptor, beta-barrel domain"/>
    <property type="match status" value="1"/>
</dbReference>
<evidence type="ECO:0000256" key="5">
    <source>
        <dbReference type="ARBA" id="ARBA00022692"/>
    </source>
</evidence>
<dbReference type="NCBIfam" id="TIGR04056">
    <property type="entry name" value="OMP_RagA_SusC"/>
    <property type="match status" value="1"/>
</dbReference>
<dbReference type="EMBL" id="CP046401">
    <property type="protein sequence ID" value="QGY45022.1"/>
    <property type="molecule type" value="Genomic_DNA"/>
</dbReference>
<keyword evidence="5 10" id="KW-0812">Transmembrane</keyword>
<dbReference type="InterPro" id="IPR036942">
    <property type="entry name" value="Beta-barrel_TonB_sf"/>
</dbReference>
<evidence type="ECO:0000256" key="2">
    <source>
        <dbReference type="ARBA" id="ARBA00022448"/>
    </source>
</evidence>
<comment type="subcellular location">
    <subcellularLocation>
        <location evidence="1 10">Cell outer membrane</location>
        <topology evidence="1 10">Multi-pass membrane protein</topology>
    </subcellularLocation>
</comment>
<keyword evidence="2 10" id="KW-0813">Transport</keyword>
<dbReference type="Pfam" id="PF07660">
    <property type="entry name" value="STN"/>
    <property type="match status" value="1"/>
</dbReference>
<dbReference type="GO" id="GO:0009279">
    <property type="term" value="C:cell outer membrane"/>
    <property type="evidence" value="ECO:0007669"/>
    <property type="project" value="UniProtKB-SubCell"/>
</dbReference>
<keyword evidence="3 10" id="KW-1134">Transmembrane beta strand</keyword>
<dbReference type="InterPro" id="IPR011662">
    <property type="entry name" value="Secretin/TonB_short_N"/>
</dbReference>
<keyword evidence="4" id="KW-0406">Ion transport</keyword>
<evidence type="ECO:0000313" key="13">
    <source>
        <dbReference type="EMBL" id="QGY45022.1"/>
    </source>
</evidence>
<name>A0A6I6JXY4_9BACT</name>
<evidence type="ECO:0000256" key="8">
    <source>
        <dbReference type="ARBA" id="ARBA00023136"/>
    </source>
</evidence>
<gene>
    <name evidence="13" type="ORF">GM418_15475</name>
</gene>
<dbReference type="InterPro" id="IPR012910">
    <property type="entry name" value="Plug_dom"/>
</dbReference>
<dbReference type="InterPro" id="IPR037066">
    <property type="entry name" value="Plug_dom_sf"/>
</dbReference>
<dbReference type="Gene3D" id="2.60.40.1120">
    <property type="entry name" value="Carboxypeptidase-like, regulatory domain"/>
    <property type="match status" value="1"/>
</dbReference>
<dbReference type="InterPro" id="IPR039426">
    <property type="entry name" value="TonB-dep_rcpt-like"/>
</dbReference>
<comment type="similarity">
    <text evidence="10 11">Belongs to the TonB-dependent receptor family.</text>
</comment>
<evidence type="ECO:0000313" key="14">
    <source>
        <dbReference type="Proteomes" id="UP000428260"/>
    </source>
</evidence>
<keyword evidence="6" id="KW-0408">Iron</keyword>
<dbReference type="Gene3D" id="2.170.130.10">
    <property type="entry name" value="TonB-dependent receptor, plug domain"/>
    <property type="match status" value="1"/>
</dbReference>
<dbReference type="InterPro" id="IPR023996">
    <property type="entry name" value="TonB-dep_OMP_SusC/RagA"/>
</dbReference>
<dbReference type="Pfam" id="PF13715">
    <property type="entry name" value="CarbopepD_reg_2"/>
    <property type="match status" value="1"/>
</dbReference>
<dbReference type="KEGG" id="mcos:GM418_15475"/>
<evidence type="ECO:0000256" key="1">
    <source>
        <dbReference type="ARBA" id="ARBA00004571"/>
    </source>
</evidence>
<evidence type="ECO:0000256" key="7">
    <source>
        <dbReference type="ARBA" id="ARBA00023077"/>
    </source>
</evidence>
<accession>A0A6I6JXY4</accession>
<keyword evidence="4" id="KW-0410">Iron transport</keyword>
<evidence type="ECO:0000256" key="4">
    <source>
        <dbReference type="ARBA" id="ARBA00022496"/>
    </source>
</evidence>
<dbReference type="InterPro" id="IPR000531">
    <property type="entry name" value="Beta-barrel_TonB"/>
</dbReference>
<dbReference type="GO" id="GO:0006826">
    <property type="term" value="P:iron ion transport"/>
    <property type="evidence" value="ECO:0007669"/>
    <property type="project" value="UniProtKB-KW"/>
</dbReference>
<keyword evidence="8 10" id="KW-0472">Membrane</keyword>
<dbReference type="AlphaFoldDB" id="A0A6I6JXY4"/>
<evidence type="ECO:0000256" key="3">
    <source>
        <dbReference type="ARBA" id="ARBA00022452"/>
    </source>
</evidence>
<organism evidence="13 14">
    <name type="scientific">Maribellus comscasis</name>
    <dbReference type="NCBI Taxonomy" id="2681766"/>
    <lineage>
        <taxon>Bacteria</taxon>
        <taxon>Pseudomonadati</taxon>
        <taxon>Bacteroidota</taxon>
        <taxon>Bacteroidia</taxon>
        <taxon>Marinilabiliales</taxon>
        <taxon>Prolixibacteraceae</taxon>
        <taxon>Maribellus</taxon>
    </lineage>
</organism>
<reference evidence="13 14" key="1">
    <citation type="submission" date="2019-11" db="EMBL/GenBank/DDBJ databases">
        <authorList>
            <person name="Zheng R.K."/>
            <person name="Sun C.M."/>
        </authorList>
    </citation>
    <scope>NUCLEOTIDE SEQUENCE [LARGE SCALE GENOMIC DNA]</scope>
    <source>
        <strain evidence="13 14">WC007</strain>
    </source>
</reference>
<feature type="domain" description="Secretin/TonB short N-terminal" evidence="12">
    <location>
        <begin position="70"/>
        <end position="121"/>
    </location>
</feature>
<dbReference type="SUPFAM" id="SSF56935">
    <property type="entry name" value="Porins"/>
    <property type="match status" value="1"/>
</dbReference>
<dbReference type="SUPFAM" id="SSF49464">
    <property type="entry name" value="Carboxypeptidase regulatory domain-like"/>
    <property type="match status" value="1"/>
</dbReference>
<dbReference type="Pfam" id="PF07715">
    <property type="entry name" value="Plug"/>
    <property type="match status" value="1"/>
</dbReference>
<sequence>MKKEVNLTGFKKRLLIKFIMTMKLVVFFICFSVLSAFATETYSQKTKLTLDLKNSSIKEVLKEIENSSEFYFLYNNKLIDVEKKVDVNVNNESITNIIDKIFSGQEIGYTVIDRQIIISPLELLPVQQTESVITGKVTNSNGESIPGVTIFVKGTNNGVITNIDGEYSIQNVSSGAIIVFSFVGMKTQEIEVAGRTTIDVVMEEETIGIEEVVAIGYGTVKKSDLTGSVANIKEKDLVALPANSALQAMQGRVAGVTIQSVNGEPGGDYKIRVRGATSINASSNPLFVIDGLVGGSMPPPEDIASIEILKDASASAIYGSRGANGVVMITTKLGNVGKITVKVNSYYSFQEEIGRVEVLNAQEFVDYINDARGYEFYDPDNITVDTDWQDLIFQKGHMQNHQVSVSGGSEKSQYYISGIYNDQKGVIKTSAFNRYSLTTNLKFDLSDYFRLNFSSLLQSTKNDGVISQSGNGVTNSGVIASSQRFDPNQGIIDDDGTYTKSKVGIAAFENPMASIDGRDIESIRDHIQLNLKAEIDVTKGLTFNSTFGTIIQNTRDGSYANKISNLGEQYNGLARMSHRRNFNFLTEQYLNYNLAINERNKFILTGGYSYQLFRNESFSAANASFITDALGFWNLGVGTNLQIPESGYSESKIASFYGRINYNFDDRYLCTLSSRYDGASQFSEGNQWSFFPSGALSWNMHNEEFWPQNEILSSLKIRTSYGLTGNQAISAYQSLARISNSFFVLNNTSVSSVRPTSIANKDLTWETTSQFDIGVDIGFLNRRVNLLADYYYKKTKDLLFSVPIPAFSGFQNRLENLGVIENKGYEIQLESKNLVDDFKWSTSFNISLNRNKVVELPGGVDIIYSSAPSATGGSMETSILREGEPVGSFYGFIYEGVYQEGDTFIPGGGFETTSGGERFANLNDDEVLDNNDRTIIGNPNPKVILGLNNDFSYKGFSLNIFFQSYLGGDMMNLVKLDLDRLSGNSNATKDALNRWTPENTVTDVPKAAAGRVSRVSSRFVEDASFLRLKNISLAYDFSSSLLKKLKINNARVYVSGQNLLTFTNYSGVDPEVAYKSSNVNLGLDYDSYPSTTSYTIGINLEF</sequence>
<dbReference type="Pfam" id="PF00593">
    <property type="entry name" value="TonB_dep_Rec_b-barrel"/>
    <property type="match status" value="1"/>
</dbReference>